<keyword evidence="1 3" id="KW-0378">Hydrolase</keyword>
<dbReference type="RefSeq" id="WP_208674313.1">
    <property type="nucleotide sequence ID" value="NZ_CP030139.2"/>
</dbReference>
<dbReference type="GO" id="GO:0016020">
    <property type="term" value="C:membrane"/>
    <property type="evidence" value="ECO:0007669"/>
    <property type="project" value="TreeGrafter"/>
</dbReference>
<evidence type="ECO:0000313" key="3">
    <source>
        <dbReference type="EMBL" id="AZB73450.1"/>
    </source>
</evidence>
<dbReference type="Proteomes" id="UP000267249">
    <property type="component" value="Chromosome"/>
</dbReference>
<evidence type="ECO:0000256" key="1">
    <source>
        <dbReference type="ARBA" id="ARBA00022801"/>
    </source>
</evidence>
<sequence>MPHLNLRGSLHAYDQYDPTDGDPDLTLVFIHGWLLSRSYWQPLIAQLRSHWGCLSYDLRGFGESTANPDQGHSPVDYAEDLIDLLTALNLQRVWLVGHSLGGTIALWAARLCPERIAGVIGVNAGGGIYIEQEFERFRGFGQQLIRWRPQWLRQIPGAELPFCWDSVHRPLPRQWARRRLRDFLGADAAAATGSLLDSTTAEQVNCLPSLVARLTQPAYFLAGDRDTIMPPAYVQHLASFHPSFGLEGHNLRQLEDCGHLAMLEQTDAVAEAIHTWIHQAIAAEQSDPALDPSLQSGL</sequence>
<proteinExistence type="predicted"/>
<dbReference type="InterPro" id="IPR000639">
    <property type="entry name" value="Epox_hydrolase-like"/>
</dbReference>
<dbReference type="InterPro" id="IPR029058">
    <property type="entry name" value="AB_hydrolase_fold"/>
</dbReference>
<dbReference type="Gene3D" id="3.40.50.1820">
    <property type="entry name" value="alpha/beta hydrolase"/>
    <property type="match status" value="1"/>
</dbReference>
<feature type="domain" description="AB hydrolase-1" evidence="2">
    <location>
        <begin position="26"/>
        <end position="264"/>
    </location>
</feature>
<organism evidence="3 4">
    <name type="scientific">Synechococcus elongatus PCC 11801</name>
    <dbReference type="NCBI Taxonomy" id="2219813"/>
    <lineage>
        <taxon>Bacteria</taxon>
        <taxon>Bacillati</taxon>
        <taxon>Cyanobacteriota</taxon>
        <taxon>Cyanophyceae</taxon>
        <taxon>Synechococcales</taxon>
        <taxon>Synechococcaceae</taxon>
        <taxon>Synechococcus</taxon>
    </lineage>
</organism>
<dbReference type="PRINTS" id="PR00412">
    <property type="entry name" value="EPOXHYDRLASE"/>
</dbReference>
<evidence type="ECO:0000313" key="4">
    <source>
        <dbReference type="Proteomes" id="UP000267249"/>
    </source>
</evidence>
<dbReference type="InterPro" id="IPR050266">
    <property type="entry name" value="AB_hydrolase_sf"/>
</dbReference>
<evidence type="ECO:0000259" key="2">
    <source>
        <dbReference type="Pfam" id="PF00561"/>
    </source>
</evidence>
<dbReference type="EMBL" id="CP030139">
    <property type="protein sequence ID" value="AZB73450.1"/>
    <property type="molecule type" value="Genomic_DNA"/>
</dbReference>
<gene>
    <name evidence="3" type="ORF">DOP62_12685</name>
</gene>
<accession>A0AAN1QQC7</accession>
<name>A0AAN1QQC7_SYNEL</name>
<dbReference type="PANTHER" id="PTHR43798:SF31">
    <property type="entry name" value="AB HYDROLASE SUPERFAMILY PROTEIN YCLE"/>
    <property type="match status" value="1"/>
</dbReference>
<protein>
    <submittedName>
        <fullName evidence="3">Alpha/beta hydrolase</fullName>
    </submittedName>
</protein>
<dbReference type="SUPFAM" id="SSF53474">
    <property type="entry name" value="alpha/beta-Hydrolases"/>
    <property type="match status" value="1"/>
</dbReference>
<dbReference type="AlphaFoldDB" id="A0AAN1QQC7"/>
<reference evidence="3 4" key="1">
    <citation type="journal article" date="2018" name="Sci. Rep.">
        <title>Genome Features and Biochemical Characteristics of a Robust, Fast Growing and Naturally Transformable Cyanobacterium Synechococcus elongatus PCC 11801 Isolated from India.</title>
        <authorList>
            <person name="Jaiswal D."/>
            <person name="Sengupta A."/>
            <person name="Sohoni S."/>
            <person name="Sengupta S."/>
            <person name="Phadnavis A.G."/>
            <person name="Pakrasi H.B."/>
            <person name="Wangikar P.P."/>
        </authorList>
    </citation>
    <scope>NUCLEOTIDE SEQUENCE [LARGE SCALE GENOMIC DNA]</scope>
    <source>
        <strain evidence="3 4">PCC 11801</strain>
    </source>
</reference>
<dbReference type="PANTHER" id="PTHR43798">
    <property type="entry name" value="MONOACYLGLYCEROL LIPASE"/>
    <property type="match status" value="1"/>
</dbReference>
<dbReference type="Pfam" id="PF00561">
    <property type="entry name" value="Abhydrolase_1"/>
    <property type="match status" value="1"/>
</dbReference>
<dbReference type="GO" id="GO:0016787">
    <property type="term" value="F:hydrolase activity"/>
    <property type="evidence" value="ECO:0007669"/>
    <property type="project" value="UniProtKB-KW"/>
</dbReference>
<dbReference type="InterPro" id="IPR000073">
    <property type="entry name" value="AB_hydrolase_1"/>
</dbReference>